<evidence type="ECO:0000256" key="13">
    <source>
        <dbReference type="ARBA" id="ARBA00023935"/>
    </source>
</evidence>
<gene>
    <name evidence="19" type="ORF">TM51_10807</name>
</gene>
<feature type="transmembrane region" description="Helical" evidence="17">
    <location>
        <begin position="125"/>
        <end position="143"/>
    </location>
</feature>
<sequence length="225" mass="23997">MTGAEFHDDEETMLRILRPATARLLAPIGRGLVRIGVTPNTVTLVGTGGVVISSLVFYPLGELYIGTLVVAFFALFDMLDGAVARASGETSAWGAFLDSTLDRLSDAAIFAGLLVWLIGGGRDEVLAWLALFCMISGFGVSYIKARAEGLGANCDVGIAERTERLIIILVATGLHGLGVPYALATGLWLLAFLSAITIVQRLVETRIRLTEPDEQILDKAETETS</sequence>
<comment type="cofactor">
    <cofactor evidence="17">
        <name>Mg(2+)</name>
        <dbReference type="ChEBI" id="CHEBI:18420"/>
    </cofactor>
    <text evidence="17">Contains a di-nuclear catalytic Mg(2+) center.</text>
</comment>
<feature type="binding site" evidence="17">
    <location>
        <position position="80"/>
    </location>
    <ligand>
        <name>Mg(2+)</name>
        <dbReference type="ChEBI" id="CHEBI:18420"/>
        <label>1</label>
    </ligand>
</feature>
<dbReference type="PROSITE" id="PS00379">
    <property type="entry name" value="CDP_ALCOHOL_P_TRANSF"/>
    <property type="match status" value="1"/>
</dbReference>
<evidence type="ECO:0000256" key="4">
    <source>
        <dbReference type="ARBA" id="ARBA00010441"/>
    </source>
</evidence>
<dbReference type="Proteomes" id="UP000014184">
    <property type="component" value="Unassembled WGS sequence"/>
</dbReference>
<dbReference type="Gene3D" id="1.20.120.1760">
    <property type="match status" value="1"/>
</dbReference>
<comment type="pathway">
    <text evidence="3">Lipid metabolism.</text>
</comment>
<evidence type="ECO:0000256" key="15">
    <source>
        <dbReference type="ARBA" id="ARBA00033137"/>
    </source>
</evidence>
<dbReference type="GO" id="GO:0008654">
    <property type="term" value="P:phospholipid biosynthetic process"/>
    <property type="evidence" value="ECO:0007669"/>
    <property type="project" value="UniProtKB-UniRule"/>
</dbReference>
<dbReference type="NCBIfam" id="NF045883">
    <property type="entry name" value="PIPSynth"/>
    <property type="match status" value="1"/>
</dbReference>
<keyword evidence="8 17" id="KW-0812">Transmembrane</keyword>
<dbReference type="EMBL" id="AOSG01000058">
    <property type="protein sequence ID" value="EOR70863.1"/>
    <property type="molecule type" value="Genomic_DNA"/>
</dbReference>
<comment type="function">
    <text evidence="17">Catalyzes the conjugation of the 1'-hydroxyl group of D-myo-inositol-3-phosphate (also named L-myo-inositol-1-phosphate) with a lipid tail of cytidine diphosphate diacylglycerol (CDP-DAG), forming phosphatidylinositol phosphate (PIP) and CMP. PIP is a precursor of phosphatidylinositol (PI) which is an essential lipid required for cell wall formation.</text>
</comment>
<comment type="subcellular location">
    <subcellularLocation>
        <location evidence="1 17">Cell membrane</location>
        <topology evidence="1 17">Multi-pass membrane protein</topology>
    </subcellularLocation>
</comment>
<evidence type="ECO:0000256" key="6">
    <source>
        <dbReference type="ARBA" id="ARBA00022475"/>
    </source>
</evidence>
<keyword evidence="17" id="KW-1208">Phospholipid metabolism</keyword>
<comment type="caution">
    <text evidence="17">Lacks conserved residue(s) required for the propagation of feature annotation.</text>
</comment>
<dbReference type="InterPro" id="IPR048254">
    <property type="entry name" value="CDP_ALCOHOL_P_TRANSF_CS"/>
</dbReference>
<dbReference type="InterPro" id="IPR043130">
    <property type="entry name" value="CDP-OH_PTrfase_TM_dom"/>
</dbReference>
<feature type="binding site" evidence="17">
    <location>
        <position position="85"/>
    </location>
    <ligand>
        <name>a CDP-1,2-diacyl-sn-glycerol</name>
        <dbReference type="ChEBI" id="CHEBI:58332"/>
    </ligand>
</feature>
<feature type="binding site" evidence="17">
    <location>
        <position position="77"/>
    </location>
    <ligand>
        <name>Mg(2+)</name>
        <dbReference type="ChEBI" id="CHEBI:18420"/>
        <label>2</label>
    </ligand>
</feature>
<comment type="catalytic activity">
    <reaction evidence="16 17">
        <text>a CDP-1,2-diacyl-sn-glycerol + 1D-myo-inositol 3-phosphate = a 1,2-diacyl-sn-glycero-3-phospho-(1D-myo-inositol-3-phosphate) + CMP + H(+)</text>
        <dbReference type="Rhea" id="RHEA:60504"/>
        <dbReference type="ChEBI" id="CHEBI:15378"/>
        <dbReference type="ChEBI" id="CHEBI:58088"/>
        <dbReference type="ChEBI" id="CHEBI:58332"/>
        <dbReference type="ChEBI" id="CHEBI:58401"/>
        <dbReference type="ChEBI" id="CHEBI:60377"/>
    </reaction>
</comment>
<feature type="binding site" evidence="17">
    <location>
        <position position="98"/>
    </location>
    <ligand>
        <name>Mg(2+)</name>
        <dbReference type="ChEBI" id="CHEBI:18420"/>
        <label>1</label>
    </ligand>
</feature>
<name>A0A9P2WQS2_THEFU</name>
<keyword evidence="12 17" id="KW-0472">Membrane</keyword>
<evidence type="ECO:0000256" key="10">
    <source>
        <dbReference type="ARBA" id="ARBA00022842"/>
    </source>
</evidence>
<keyword evidence="20" id="KW-1185">Reference proteome</keyword>
<evidence type="ECO:0000256" key="11">
    <source>
        <dbReference type="ARBA" id="ARBA00022989"/>
    </source>
</evidence>
<dbReference type="AlphaFoldDB" id="A0A9P2WQS2"/>
<dbReference type="HAMAP" id="MF_02241">
    <property type="entry name" value="PIP_synthase"/>
    <property type="match status" value="1"/>
</dbReference>
<protein>
    <recommendedName>
        <fullName evidence="14 17">Phosphatidylinositol phosphate synthase</fullName>
        <shortName evidence="17">PIP synthase</shortName>
        <ecNumber evidence="17">2.7.8.-</ecNumber>
    </recommendedName>
    <alternativeName>
        <fullName evidence="15 17">CDP-diacylglycerol--D-myo-inositol-3-phosphate 3-phosphatidyltransferase</fullName>
    </alternativeName>
</protein>
<evidence type="ECO:0000256" key="3">
    <source>
        <dbReference type="ARBA" id="ARBA00005189"/>
    </source>
</evidence>
<keyword evidence="17" id="KW-0443">Lipid metabolism</keyword>
<dbReference type="InterPro" id="IPR044268">
    <property type="entry name" value="PIP_synthase_PgsA1"/>
</dbReference>
<feature type="binding site" evidence="17">
    <location>
        <position position="77"/>
    </location>
    <ligand>
        <name>Mg(2+)</name>
        <dbReference type="ChEBI" id="CHEBI:18420"/>
        <label>1</label>
    </ligand>
</feature>
<keyword evidence="11 17" id="KW-1133">Transmembrane helix</keyword>
<reference evidence="19 20" key="1">
    <citation type="journal article" date="2013" name="Genome Announc.">
        <title>Draft Genome Sequence of the Lignocellulose Decomposer Thermobifida fusca Strain TM51.</title>
        <authorList>
            <person name="Toth A."/>
            <person name="Barna T."/>
            <person name="Nagy I."/>
            <person name="Horvath B."/>
            <person name="Nagy I."/>
            <person name="Tancsics A."/>
            <person name="Kriszt B."/>
            <person name="Baka E."/>
            <person name="Fekete C."/>
            <person name="Kukolya J."/>
        </authorList>
    </citation>
    <scope>NUCLEOTIDE SEQUENCE [LARGE SCALE GENOMIC DNA]</scope>
    <source>
        <strain evidence="19 20">TM51</strain>
    </source>
</reference>
<comment type="catalytic activity">
    <reaction evidence="13 17">
        <text>1,2-di-(9Z-octadecenoyl)-sn-glycero-3-cytidine-5'-diphosphate + 1D-myo-inositol 3-phosphate = 1,2-di-(9Z-octadecenoyl)-sn-glycero-3-phospho-(1D-myo-inositol-3-phosphate) + CMP + H(+)</text>
        <dbReference type="Rhea" id="RHEA:61216"/>
        <dbReference type="ChEBI" id="CHEBI:15378"/>
        <dbReference type="ChEBI" id="CHEBI:58401"/>
        <dbReference type="ChEBI" id="CHEBI:60377"/>
        <dbReference type="ChEBI" id="CHEBI:85356"/>
        <dbReference type="ChEBI" id="CHEBI:144472"/>
    </reaction>
</comment>
<comment type="similarity">
    <text evidence="4 17 18">Belongs to the CDP-alcohol phosphatidyltransferase class-I family.</text>
</comment>
<keyword evidence="17" id="KW-0594">Phospholipid biosynthesis</keyword>
<feature type="binding site" evidence="17">
    <location>
        <begin position="40"/>
        <end position="43"/>
    </location>
    <ligand>
        <name>a CDP-1,2-diacyl-sn-glycerol</name>
        <dbReference type="ChEBI" id="CHEBI:58332"/>
    </ligand>
</feature>
<keyword evidence="9 17" id="KW-0479">Metal-binding</keyword>
<keyword evidence="10 17" id="KW-0460">Magnesium</keyword>
<feature type="transmembrane region" description="Helical" evidence="17">
    <location>
        <begin position="187"/>
        <end position="203"/>
    </location>
</feature>
<dbReference type="Pfam" id="PF01066">
    <property type="entry name" value="CDP-OH_P_transf"/>
    <property type="match status" value="1"/>
</dbReference>
<evidence type="ECO:0000256" key="17">
    <source>
        <dbReference type="HAMAP-Rule" id="MF_02241"/>
    </source>
</evidence>
<evidence type="ECO:0000256" key="18">
    <source>
        <dbReference type="RuleBase" id="RU003750"/>
    </source>
</evidence>
<accession>A0A9P2WQS2</accession>
<feature type="transmembrane region" description="Helical" evidence="17">
    <location>
        <begin position="63"/>
        <end position="83"/>
    </location>
</feature>
<dbReference type="GO" id="GO:0016780">
    <property type="term" value="F:phosphotransferase activity, for other substituted phosphate groups"/>
    <property type="evidence" value="ECO:0007669"/>
    <property type="project" value="UniProtKB-UniRule"/>
</dbReference>
<evidence type="ECO:0000313" key="19">
    <source>
        <dbReference type="EMBL" id="EOR70863.1"/>
    </source>
</evidence>
<evidence type="ECO:0000256" key="12">
    <source>
        <dbReference type="ARBA" id="ARBA00023136"/>
    </source>
</evidence>
<evidence type="ECO:0000256" key="9">
    <source>
        <dbReference type="ARBA" id="ARBA00022723"/>
    </source>
</evidence>
<evidence type="ECO:0000256" key="7">
    <source>
        <dbReference type="ARBA" id="ARBA00022679"/>
    </source>
</evidence>
<evidence type="ECO:0000256" key="2">
    <source>
        <dbReference type="ARBA" id="ARBA00004805"/>
    </source>
</evidence>
<evidence type="ECO:0000256" key="8">
    <source>
        <dbReference type="ARBA" id="ARBA00022692"/>
    </source>
</evidence>
<evidence type="ECO:0000256" key="5">
    <source>
        <dbReference type="ARBA" id="ARBA00011738"/>
    </source>
</evidence>
<dbReference type="InterPro" id="IPR000462">
    <property type="entry name" value="CDP-OH_P_trans"/>
</dbReference>
<keyword evidence="17" id="KW-0444">Lipid biosynthesis</keyword>
<feature type="binding site" evidence="17">
    <location>
        <position position="81"/>
    </location>
    <ligand>
        <name>a CDP-1,2-diacyl-sn-glycerol</name>
        <dbReference type="ChEBI" id="CHEBI:58332"/>
    </ligand>
</feature>
<feature type="binding site" evidence="17">
    <location>
        <position position="98"/>
    </location>
    <ligand>
        <name>Mg(2+)</name>
        <dbReference type="ChEBI" id="CHEBI:18420"/>
        <label>2</label>
    </ligand>
</feature>
<comment type="caution">
    <text evidence="19">The sequence shown here is derived from an EMBL/GenBank/DDBJ whole genome shotgun (WGS) entry which is preliminary data.</text>
</comment>
<feature type="active site" description="Proton acceptor" evidence="17">
    <location>
        <position position="102"/>
    </location>
</feature>
<comment type="subunit">
    <text evidence="5 17">Homodimer.</text>
</comment>
<proteinExistence type="inferred from homology"/>
<evidence type="ECO:0000256" key="1">
    <source>
        <dbReference type="ARBA" id="ARBA00004651"/>
    </source>
</evidence>
<dbReference type="GO" id="GO:0000287">
    <property type="term" value="F:magnesium ion binding"/>
    <property type="evidence" value="ECO:0007669"/>
    <property type="project" value="UniProtKB-UniRule"/>
</dbReference>
<dbReference type="GO" id="GO:0005886">
    <property type="term" value="C:plasma membrane"/>
    <property type="evidence" value="ECO:0007669"/>
    <property type="project" value="UniProtKB-SubCell"/>
</dbReference>
<dbReference type="EC" id="2.7.8.-" evidence="17"/>
<keyword evidence="6 17" id="KW-1003">Cell membrane</keyword>
<feature type="binding site" evidence="17">
    <location>
        <position position="102"/>
    </location>
    <ligand>
        <name>Mg(2+)</name>
        <dbReference type="ChEBI" id="CHEBI:18420"/>
        <label>2</label>
    </ligand>
</feature>
<evidence type="ECO:0000256" key="16">
    <source>
        <dbReference type="ARBA" id="ARBA00048865"/>
    </source>
</evidence>
<evidence type="ECO:0000256" key="14">
    <source>
        <dbReference type="ARBA" id="ARBA00024082"/>
    </source>
</evidence>
<feature type="binding site" evidence="17">
    <location>
        <position position="91"/>
    </location>
    <ligand>
        <name>a CDP-1,2-diacyl-sn-glycerol</name>
        <dbReference type="ChEBI" id="CHEBI:58332"/>
    </ligand>
</feature>
<comment type="pathway">
    <text evidence="2 17">Phospholipid metabolism; phosphatidylinositol phosphate biosynthesis.</text>
</comment>
<keyword evidence="7 17" id="KW-0808">Transferase</keyword>
<organism evidence="19 20">
    <name type="scientific">Thermobifida fusca TM51</name>
    <dbReference type="NCBI Taxonomy" id="1169414"/>
    <lineage>
        <taxon>Bacteria</taxon>
        <taxon>Bacillati</taxon>
        <taxon>Actinomycetota</taxon>
        <taxon>Actinomycetes</taxon>
        <taxon>Streptosporangiales</taxon>
        <taxon>Nocardiopsidaceae</taxon>
        <taxon>Thermobifida</taxon>
    </lineage>
</organism>
<evidence type="ECO:0000313" key="20">
    <source>
        <dbReference type="Proteomes" id="UP000014184"/>
    </source>
</evidence>